<protein>
    <recommendedName>
        <fullName evidence="3">DUF4145 domain-containing protein</fullName>
    </recommendedName>
</protein>
<proteinExistence type="predicted"/>
<sequence>MADGDIVHDKLSLPYQKVYKMLCEGKADPEECAWMVELAMRKDIQKKGAAPIVLAKRMGEILKEAMENFNKNGSRNWGAVSDQLKHLARQTSCPHDIKELILRASKVILHDFRYGRRTDTDALAEVTVVQYIRELYRSNFKERIPLTREHYAGIDTATLMIRVKALDPELSPVFDKWGKQANADPYHNVAKLKRPPRRKLEELDLDDNLL</sequence>
<dbReference type="EMBL" id="JAMXFA010000018">
    <property type="protein sequence ID" value="MCT7979061.1"/>
    <property type="molecule type" value="Genomic_DNA"/>
</dbReference>
<reference evidence="1 2" key="1">
    <citation type="journal article" date="2022" name="Front. Microbiol.">
        <title>High genomic differentiation and limited gene flow indicate recent cryptic speciation within the genus Laspinema (cyanobacteria).</title>
        <authorList>
            <person name="Stanojkovic A."/>
            <person name="Skoupy S."/>
            <person name="Skaloud P."/>
            <person name="Dvorak P."/>
        </authorList>
    </citation>
    <scope>NUCLEOTIDE SEQUENCE [LARGE SCALE GENOMIC DNA]</scope>
    <source>
        <strain evidence="1 2">D3b</strain>
    </source>
</reference>
<keyword evidence="2" id="KW-1185">Reference proteome</keyword>
<dbReference type="RefSeq" id="WP_261235955.1">
    <property type="nucleotide sequence ID" value="NZ_JAMXFA010000018.1"/>
</dbReference>
<evidence type="ECO:0008006" key="3">
    <source>
        <dbReference type="Google" id="ProtNLM"/>
    </source>
</evidence>
<name>A0ABT2N8P8_9CYAN</name>
<gene>
    <name evidence="1" type="ORF">NG792_15225</name>
</gene>
<organism evidence="1 2">
    <name type="scientific">Laspinema olomoucense D3b</name>
    <dbReference type="NCBI Taxonomy" id="2953688"/>
    <lineage>
        <taxon>Bacteria</taxon>
        <taxon>Bacillati</taxon>
        <taxon>Cyanobacteriota</taxon>
        <taxon>Cyanophyceae</taxon>
        <taxon>Oscillatoriophycideae</taxon>
        <taxon>Oscillatoriales</taxon>
        <taxon>Laspinemataceae</taxon>
        <taxon>Laspinema</taxon>
        <taxon>Laspinema olomoucense</taxon>
    </lineage>
</organism>
<accession>A0ABT2N8P8</accession>
<comment type="caution">
    <text evidence="1">The sequence shown here is derived from an EMBL/GenBank/DDBJ whole genome shotgun (WGS) entry which is preliminary data.</text>
</comment>
<dbReference type="Proteomes" id="UP001525961">
    <property type="component" value="Unassembled WGS sequence"/>
</dbReference>
<evidence type="ECO:0000313" key="2">
    <source>
        <dbReference type="Proteomes" id="UP001525961"/>
    </source>
</evidence>
<evidence type="ECO:0000313" key="1">
    <source>
        <dbReference type="EMBL" id="MCT7979061.1"/>
    </source>
</evidence>